<protein>
    <submittedName>
        <fullName evidence="1">Uncharacterized protein</fullName>
    </submittedName>
</protein>
<dbReference type="AlphaFoldDB" id="A0A0A8XTG2"/>
<reference evidence="1" key="1">
    <citation type="submission" date="2014-09" db="EMBL/GenBank/DDBJ databases">
        <authorList>
            <person name="Magalhaes I.L.F."/>
            <person name="Oliveira U."/>
            <person name="Santos F.R."/>
            <person name="Vidigal T.H.D.A."/>
            <person name="Brescovit A.D."/>
            <person name="Santos A.J."/>
        </authorList>
    </citation>
    <scope>NUCLEOTIDE SEQUENCE</scope>
    <source>
        <tissue evidence="1">Shoot tissue taken approximately 20 cm above the soil surface</tissue>
    </source>
</reference>
<proteinExistence type="predicted"/>
<accession>A0A0A8XTG2</accession>
<reference evidence="1" key="2">
    <citation type="journal article" date="2015" name="Data Brief">
        <title>Shoot transcriptome of the giant reed, Arundo donax.</title>
        <authorList>
            <person name="Barrero R.A."/>
            <person name="Guerrero F.D."/>
            <person name="Moolhuijzen P."/>
            <person name="Goolsby J.A."/>
            <person name="Tidwell J."/>
            <person name="Bellgard S.E."/>
            <person name="Bellgard M.I."/>
        </authorList>
    </citation>
    <scope>NUCLEOTIDE SEQUENCE</scope>
    <source>
        <tissue evidence="1">Shoot tissue taken approximately 20 cm above the soil surface</tissue>
    </source>
</reference>
<organism evidence="1">
    <name type="scientific">Arundo donax</name>
    <name type="common">Giant reed</name>
    <name type="synonym">Donax arundinaceus</name>
    <dbReference type="NCBI Taxonomy" id="35708"/>
    <lineage>
        <taxon>Eukaryota</taxon>
        <taxon>Viridiplantae</taxon>
        <taxon>Streptophyta</taxon>
        <taxon>Embryophyta</taxon>
        <taxon>Tracheophyta</taxon>
        <taxon>Spermatophyta</taxon>
        <taxon>Magnoliopsida</taxon>
        <taxon>Liliopsida</taxon>
        <taxon>Poales</taxon>
        <taxon>Poaceae</taxon>
        <taxon>PACMAD clade</taxon>
        <taxon>Arundinoideae</taxon>
        <taxon>Arundineae</taxon>
        <taxon>Arundo</taxon>
    </lineage>
</organism>
<evidence type="ECO:0000313" key="1">
    <source>
        <dbReference type="EMBL" id="JAD16048.1"/>
    </source>
</evidence>
<name>A0A0A8XTG2_ARUDO</name>
<dbReference type="EMBL" id="GBRH01281847">
    <property type="protein sequence ID" value="JAD16048.1"/>
    <property type="molecule type" value="Transcribed_RNA"/>
</dbReference>
<sequence>MFRCLHHKYIYKQRHVLYCVQCVLLSLFQYHHYYLMPWQPIVSQTVVPLNGCSVGFLLRMLRCVTCSMVALLDLYRANRNLMVVSHGTSLLLCKLRD</sequence>